<feature type="region of interest" description="Disordered" evidence="1">
    <location>
        <begin position="54"/>
        <end position="115"/>
    </location>
</feature>
<protein>
    <submittedName>
        <fullName evidence="3">Uncharacterized protein</fullName>
    </submittedName>
</protein>
<evidence type="ECO:0000256" key="1">
    <source>
        <dbReference type="SAM" id="MobiDB-lite"/>
    </source>
</evidence>
<proteinExistence type="predicted"/>
<keyword evidence="2" id="KW-1133">Transmembrane helix</keyword>
<evidence type="ECO:0000313" key="4">
    <source>
        <dbReference type="Proteomes" id="UP000197781"/>
    </source>
</evidence>
<feature type="compositionally biased region" description="Low complexity" evidence="1">
    <location>
        <begin position="54"/>
        <end position="74"/>
    </location>
</feature>
<gene>
    <name evidence="3" type="ORF">BP422_00745</name>
</gene>
<evidence type="ECO:0000313" key="3">
    <source>
        <dbReference type="EMBL" id="ASJ52193.1"/>
    </source>
</evidence>
<keyword evidence="2" id="KW-0472">Membrane</keyword>
<feature type="transmembrane region" description="Helical" evidence="2">
    <location>
        <begin position="6"/>
        <end position="25"/>
    </location>
</feature>
<sequence>MSALFGLLGFLAMFVGIILLIVNAVRKKQLKVPLIVLISGFVSFIIGVAIASPTTSTSSNDSTQSSSSVATTSTPDPVKPTEDDAKKKTEEEAKAKAASEEQAMADAEAKKKADEEAKKRAEEEVKYKNINYAAVAIPAIAEGVVIKDETIQFVVANYKLFPAGPEADVKAALAKVDNKIKYGLMEKNITPYINKMVASTGRVLNVEEAPSEGVGTGTVSLVHMIDDSYNSYRMFIMKSTGDIIKGDNVRIVGVPISTESFSNISGGTTKSIFLLGSHINKIQ</sequence>
<accession>A0A220MBB7</accession>
<dbReference type="Proteomes" id="UP000197781">
    <property type="component" value="Chromosome"/>
</dbReference>
<evidence type="ECO:0000256" key="2">
    <source>
        <dbReference type="SAM" id="Phobius"/>
    </source>
</evidence>
<dbReference type="RefSeq" id="WP_088906121.1">
    <property type="nucleotide sequence ID" value="NZ_CP018145.1"/>
</dbReference>
<reference evidence="3 4" key="1">
    <citation type="submission" date="2016-11" db="EMBL/GenBank/DDBJ databases">
        <authorList>
            <person name="Jaros S."/>
            <person name="Januszkiewicz K."/>
            <person name="Wedrychowicz H."/>
        </authorList>
    </citation>
    <scope>NUCLEOTIDE SEQUENCE [LARGE SCALE GENOMIC DNA]</scope>
    <source>
        <strain evidence="3 4">NF2</strain>
    </source>
</reference>
<feature type="transmembrane region" description="Helical" evidence="2">
    <location>
        <begin position="32"/>
        <end position="51"/>
    </location>
</feature>
<name>A0A220MBB7_9BACL</name>
<dbReference type="AlphaFoldDB" id="A0A220MBB7"/>
<dbReference type="EMBL" id="CP018145">
    <property type="protein sequence ID" value="ASJ52193.1"/>
    <property type="molecule type" value="Genomic_DNA"/>
</dbReference>
<feature type="compositionally biased region" description="Basic and acidic residues" evidence="1">
    <location>
        <begin position="79"/>
        <end position="99"/>
    </location>
</feature>
<keyword evidence="2" id="KW-0812">Transmembrane</keyword>
<dbReference type="KEGG" id="bfm:BP422_00745"/>
<organism evidence="3 4">
    <name type="scientific">Brevibacillus formosus</name>
    <dbReference type="NCBI Taxonomy" id="54913"/>
    <lineage>
        <taxon>Bacteria</taxon>
        <taxon>Bacillati</taxon>
        <taxon>Bacillota</taxon>
        <taxon>Bacilli</taxon>
        <taxon>Bacillales</taxon>
        <taxon>Paenibacillaceae</taxon>
        <taxon>Brevibacillus</taxon>
    </lineage>
</organism>